<keyword evidence="2" id="KW-1185">Reference proteome</keyword>
<dbReference type="GeneID" id="77924349"/>
<name>A0A5Q2F0P8_9CAUD</name>
<gene>
    <name evidence="1" type="primary">182</name>
    <name evidence="1" type="ORF">SEA_SIXAMA_182</name>
</gene>
<dbReference type="Proteomes" id="UP000400849">
    <property type="component" value="Segment"/>
</dbReference>
<reference evidence="1 2" key="1">
    <citation type="submission" date="2019-09" db="EMBL/GenBank/DDBJ databases">
        <authorList>
            <person name="Christie C.A."/>
            <person name="Diallo A.S."/>
            <person name="Dixon Z."/>
            <person name="McIntosh P.M."/>
            <person name="Murthy K.H."/>
            <person name="Rosen M.G."/>
            <person name="Simpson L.M."/>
            <person name="Koustas K."/>
            <person name="Fogarty M.P."/>
            <person name="Molloy S.D."/>
            <person name="Garlena R.A."/>
            <person name="Russell D.A."/>
            <person name="Pope W.H."/>
            <person name="Jacobs-Sera D."/>
            <person name="Hatfull G.F."/>
        </authorList>
    </citation>
    <scope>NUCLEOTIDE SEQUENCE [LARGE SCALE GENOMIC DNA]</scope>
</reference>
<proteinExistence type="predicted"/>
<protein>
    <submittedName>
        <fullName evidence="1">Uncharacterized protein</fullName>
    </submittedName>
</protein>
<organism evidence="1 2">
    <name type="scientific">Gordonia phage Sixama</name>
    <dbReference type="NCBI Taxonomy" id="2653271"/>
    <lineage>
        <taxon>Viruses</taxon>
        <taxon>Duplodnaviria</taxon>
        <taxon>Heunggongvirae</taxon>
        <taxon>Uroviricota</taxon>
        <taxon>Caudoviricetes</taxon>
        <taxon>Sixamavirus</taxon>
        <taxon>Sixamavirus sixama</taxon>
    </lineage>
</organism>
<evidence type="ECO:0000313" key="1">
    <source>
        <dbReference type="EMBL" id="QGF20332.1"/>
    </source>
</evidence>
<sequence length="191" mass="21503">MDTAMTDSDVQIQWHYDIDKPDLEPRQHSLRDESRTVSFTGVKLASISSGRDSRPRWTQIEIYRTSGGVFIASRVGVSTIVHTISCMSVSGKRLPGPESLRPDDIPMNKRTPCNICRPDIEAALRDDPQSLRLEVNRYWTAVAETAEKLYDKLHTMRRGEFTLSYLATTLLISAAENDAQIAGVVESHKLR</sequence>
<dbReference type="KEGG" id="vg:77924349"/>
<evidence type="ECO:0000313" key="2">
    <source>
        <dbReference type="Proteomes" id="UP000400849"/>
    </source>
</evidence>
<dbReference type="EMBL" id="MN484601">
    <property type="protein sequence ID" value="QGF20332.1"/>
    <property type="molecule type" value="Genomic_DNA"/>
</dbReference>
<dbReference type="RefSeq" id="YP_010648862.1">
    <property type="nucleotide sequence ID" value="NC_070762.1"/>
</dbReference>
<accession>A0A5Q2F0P8</accession>